<dbReference type="Proteomes" id="UP000075881">
    <property type="component" value="Unassembled WGS sequence"/>
</dbReference>
<feature type="region of interest" description="Disordered" evidence="1">
    <location>
        <begin position="27"/>
        <end position="98"/>
    </location>
</feature>
<evidence type="ECO:0000313" key="3">
    <source>
        <dbReference type="EnsemblMetazoa" id="ACHR001698-PA"/>
    </source>
</evidence>
<keyword evidence="4" id="KW-1185">Reference proteome</keyword>
<reference evidence="4" key="1">
    <citation type="submission" date="2013-03" db="EMBL/GenBank/DDBJ databases">
        <title>The Genome Sequence of Anopheles christyi ACHKN1017.</title>
        <authorList>
            <consortium name="The Broad Institute Genomics Platform"/>
            <person name="Neafsey D.E."/>
            <person name="Besansky N."/>
            <person name="Walker B."/>
            <person name="Young S.K."/>
            <person name="Zeng Q."/>
            <person name="Gargeya S."/>
            <person name="Fitzgerald M."/>
            <person name="Haas B."/>
            <person name="Abouelleil A."/>
            <person name="Allen A.W."/>
            <person name="Alvarado L."/>
            <person name="Arachchi H.M."/>
            <person name="Berlin A.M."/>
            <person name="Chapman S.B."/>
            <person name="Gainer-Dewar J."/>
            <person name="Goldberg J."/>
            <person name="Griggs A."/>
            <person name="Gujja S."/>
            <person name="Hansen M."/>
            <person name="Howarth C."/>
            <person name="Imamovic A."/>
            <person name="Ireland A."/>
            <person name="Larimer J."/>
            <person name="McCowan C."/>
            <person name="Murphy C."/>
            <person name="Pearson M."/>
            <person name="Poon T.W."/>
            <person name="Priest M."/>
            <person name="Roberts A."/>
            <person name="Saif S."/>
            <person name="Shea T."/>
            <person name="Sisk P."/>
            <person name="Sykes S."/>
            <person name="Wortman J."/>
            <person name="Nusbaum C."/>
            <person name="Birren B."/>
        </authorList>
    </citation>
    <scope>NUCLEOTIDE SEQUENCE [LARGE SCALE GENOMIC DNA]</scope>
    <source>
        <strain evidence="4">ACHKN1017</strain>
    </source>
</reference>
<dbReference type="AlphaFoldDB" id="A0A182JT66"/>
<organism evidence="3 4">
    <name type="scientific">Anopheles christyi</name>
    <dbReference type="NCBI Taxonomy" id="43041"/>
    <lineage>
        <taxon>Eukaryota</taxon>
        <taxon>Metazoa</taxon>
        <taxon>Ecdysozoa</taxon>
        <taxon>Arthropoda</taxon>
        <taxon>Hexapoda</taxon>
        <taxon>Insecta</taxon>
        <taxon>Pterygota</taxon>
        <taxon>Neoptera</taxon>
        <taxon>Endopterygota</taxon>
        <taxon>Diptera</taxon>
        <taxon>Nematocera</taxon>
        <taxon>Culicoidea</taxon>
        <taxon>Culicidae</taxon>
        <taxon>Anophelinae</taxon>
        <taxon>Anopheles</taxon>
    </lineage>
</organism>
<accession>A0A182JT66</accession>
<evidence type="ECO:0000313" key="4">
    <source>
        <dbReference type="Proteomes" id="UP000075881"/>
    </source>
</evidence>
<keyword evidence="2" id="KW-0732">Signal</keyword>
<evidence type="ECO:0000256" key="1">
    <source>
        <dbReference type="SAM" id="MobiDB-lite"/>
    </source>
</evidence>
<feature type="signal peptide" evidence="2">
    <location>
        <begin position="1"/>
        <end position="25"/>
    </location>
</feature>
<name>A0A182JT66_9DIPT</name>
<evidence type="ECO:0000256" key="2">
    <source>
        <dbReference type="SAM" id="SignalP"/>
    </source>
</evidence>
<feature type="chain" id="PRO_5008124587" evidence="2">
    <location>
        <begin position="26"/>
        <end position="132"/>
    </location>
</feature>
<protein>
    <submittedName>
        <fullName evidence="3">Uncharacterized protein</fullName>
    </submittedName>
</protein>
<reference evidence="3" key="2">
    <citation type="submission" date="2020-05" db="UniProtKB">
        <authorList>
            <consortium name="EnsemblMetazoa"/>
        </authorList>
    </citation>
    <scope>IDENTIFICATION</scope>
    <source>
        <strain evidence="3">ACHKN1017</strain>
    </source>
</reference>
<feature type="compositionally biased region" description="Pro residues" evidence="1">
    <location>
        <begin position="42"/>
        <end position="52"/>
    </location>
</feature>
<sequence length="132" mass="14101">MVRFTLLAALFAGLVCLIDHSPTLAHPSAIKPPTGASQIPNFPSPGDIPRPPGMLHNRVSRQAPPEIPGQDQFPPPPPPPPQMPQTRSRRNARTSIQMTHILPALETLSYISVARDKRAAKGTGGKLPSKAG</sequence>
<feature type="compositionally biased region" description="Pro residues" evidence="1">
    <location>
        <begin position="73"/>
        <end position="83"/>
    </location>
</feature>
<proteinExistence type="predicted"/>
<dbReference type="VEuPathDB" id="VectorBase:ACHR001698"/>
<dbReference type="EnsemblMetazoa" id="ACHR001698-RA">
    <property type="protein sequence ID" value="ACHR001698-PA"/>
    <property type="gene ID" value="ACHR001698"/>
</dbReference>